<organism evidence="2">
    <name type="scientific">Staphylothermus marinus</name>
    <dbReference type="NCBI Taxonomy" id="2280"/>
    <lineage>
        <taxon>Archaea</taxon>
        <taxon>Thermoproteota</taxon>
        <taxon>Thermoprotei</taxon>
        <taxon>Desulfurococcales</taxon>
        <taxon>Desulfurococcaceae</taxon>
        <taxon>Staphylothermus</taxon>
    </lineage>
</organism>
<proteinExistence type="predicted"/>
<evidence type="ECO:0000313" key="1">
    <source>
        <dbReference type="EMBL" id="HGQ59750.1"/>
    </source>
</evidence>
<evidence type="ECO:0008006" key="3">
    <source>
        <dbReference type="Google" id="ProtNLM"/>
    </source>
</evidence>
<accession>A0A7C4NP66</accession>
<protein>
    <recommendedName>
        <fullName evidence="3">DNA double-strand break repair nuclease NurA</fullName>
    </recommendedName>
</protein>
<dbReference type="EMBL" id="DTBE01000089">
    <property type="protein sequence ID" value="HGQ59750.1"/>
    <property type="molecule type" value="Genomic_DNA"/>
</dbReference>
<comment type="caution">
    <text evidence="2">The sequence shown here is derived from an EMBL/GenBank/DDBJ whole genome shotgun (WGS) entry which is preliminary data.</text>
</comment>
<name>A0A7C4NP66_STAMA</name>
<dbReference type="AlphaFoldDB" id="A0A7C4NP66"/>
<dbReference type="EMBL" id="DTBP01000017">
    <property type="protein sequence ID" value="HGQ73988.1"/>
    <property type="molecule type" value="Genomic_DNA"/>
</dbReference>
<reference evidence="2" key="1">
    <citation type="journal article" date="2020" name="mSystems">
        <title>Genome- and Community-Level Interaction Insights into Carbon Utilization and Element Cycling Functions of Hydrothermarchaeota in Hydrothermal Sediment.</title>
        <authorList>
            <person name="Zhou Z."/>
            <person name="Liu Y."/>
            <person name="Xu W."/>
            <person name="Pan J."/>
            <person name="Luo Z.H."/>
            <person name="Li M."/>
        </authorList>
    </citation>
    <scope>NUCLEOTIDE SEQUENCE [LARGE SCALE GENOMIC DNA]</scope>
    <source>
        <strain evidence="1">SpSt-638</strain>
        <strain evidence="2">SpSt-648</strain>
    </source>
</reference>
<evidence type="ECO:0000313" key="2">
    <source>
        <dbReference type="EMBL" id="HGQ73988.1"/>
    </source>
</evidence>
<gene>
    <name evidence="1" type="ORF">ENU09_03440</name>
    <name evidence="2" type="ORF">ENU20_02800</name>
</gene>
<sequence>MSQHILIDALRYVVEKLKEDYLISSRDEITRSIENIYTNYYAVNSLNPVDSNDWFIFVDAGFKPYALDVAVVTPVQFGALIRDENGIVRKISDILNKPCTDSILLYAGRRRVGAEHDFRISISTMNRENLLFENSSSCIRISEKLSEIVRNFAGSTGLTRRSRFFVKLANYIESLIELTYGLKTYILIKEKLGIDPYVVLDGTLIKWFSIKKRVEYDGLDIVATILETDVKDVKAYLSRVVGLSKTTKFTTIARSYSIFVKAENKSSWKSRGFYTTINTVDASKVIAELEKLFEKQISESFIKEIVRTLCRIVFNKHMIYVARFPVTADQRTIFVIDVYIDKPVIKVDRGKVYFDNDAAEEVNNRLRKIVPQLFSIRSKLTGEPPYGYMEVDQLVRLPSKISRVFETVLINYMRSLNDPSLTPLIQAFTTTLYMRYGYRE</sequence>